<dbReference type="GO" id="GO:0032259">
    <property type="term" value="P:methylation"/>
    <property type="evidence" value="ECO:0007669"/>
    <property type="project" value="UniProtKB-KW"/>
</dbReference>
<sequence length="134" mass="14900">LLQKKHDNMNFSDSDRQFTFHDKITHDSLTVKIQEITDADYGLYIWPCAPVLAQYIWLNRNKVRGKSIIEIGAGTSLPGIVAAKCGAKVILSDRSSLKNCLHICHQNAKLNDLGDISILGVTWGQVTPALMRLP</sequence>
<evidence type="ECO:0000256" key="4">
    <source>
        <dbReference type="ARBA" id="ARBA00043988"/>
    </source>
</evidence>
<comment type="similarity">
    <text evidence="4">Belongs to the methyltransferase superfamily. METTL23 family.</text>
</comment>
<dbReference type="Gene3D" id="3.40.50.150">
    <property type="entry name" value="Vaccinia Virus protein VP39"/>
    <property type="match status" value="1"/>
</dbReference>
<dbReference type="GO" id="GO:0008168">
    <property type="term" value="F:methyltransferase activity"/>
    <property type="evidence" value="ECO:0007669"/>
    <property type="project" value="UniProtKB-KW"/>
</dbReference>
<dbReference type="AlphaFoldDB" id="A0A0B6Z856"/>
<dbReference type="InterPro" id="IPR019410">
    <property type="entry name" value="Methyltransf_16"/>
</dbReference>
<dbReference type="InterPro" id="IPR029063">
    <property type="entry name" value="SAM-dependent_MTases_sf"/>
</dbReference>
<dbReference type="EMBL" id="HACG01017657">
    <property type="protein sequence ID" value="CEK64522.1"/>
    <property type="molecule type" value="Transcribed_RNA"/>
</dbReference>
<name>A0A0B6Z856_9EUPU</name>
<dbReference type="GO" id="GO:0005737">
    <property type="term" value="C:cytoplasm"/>
    <property type="evidence" value="ECO:0007669"/>
    <property type="project" value="TreeGrafter"/>
</dbReference>
<gene>
    <name evidence="5" type="primary">ORF52024</name>
</gene>
<organism evidence="5">
    <name type="scientific">Arion vulgaris</name>
    <dbReference type="NCBI Taxonomy" id="1028688"/>
    <lineage>
        <taxon>Eukaryota</taxon>
        <taxon>Metazoa</taxon>
        <taxon>Spiralia</taxon>
        <taxon>Lophotrochozoa</taxon>
        <taxon>Mollusca</taxon>
        <taxon>Gastropoda</taxon>
        <taxon>Heterobranchia</taxon>
        <taxon>Euthyneura</taxon>
        <taxon>Panpulmonata</taxon>
        <taxon>Eupulmonata</taxon>
        <taxon>Stylommatophora</taxon>
        <taxon>Helicina</taxon>
        <taxon>Arionoidea</taxon>
        <taxon>Arionidae</taxon>
        <taxon>Arion</taxon>
    </lineage>
</organism>
<accession>A0A0B6Z856</accession>
<reference evidence="5" key="1">
    <citation type="submission" date="2014-12" db="EMBL/GenBank/DDBJ databases">
        <title>Insight into the proteome of Arion vulgaris.</title>
        <authorList>
            <person name="Aradska J."/>
            <person name="Bulat T."/>
            <person name="Smidak R."/>
            <person name="Sarate P."/>
            <person name="Gangsoo J."/>
            <person name="Sialana F."/>
            <person name="Bilban M."/>
            <person name="Lubec G."/>
        </authorList>
    </citation>
    <scope>NUCLEOTIDE SEQUENCE</scope>
    <source>
        <tissue evidence="5">Skin</tissue>
    </source>
</reference>
<keyword evidence="1" id="KW-0489">Methyltransferase</keyword>
<protein>
    <recommendedName>
        <fullName evidence="6">Methyltransferase small domain-containing protein</fullName>
    </recommendedName>
</protein>
<evidence type="ECO:0000256" key="1">
    <source>
        <dbReference type="ARBA" id="ARBA00022603"/>
    </source>
</evidence>
<dbReference type="PANTHER" id="PTHR14614:SF164">
    <property type="entry name" value="HISTONE-ARGININE METHYLTRANSFERASE METTL23"/>
    <property type="match status" value="1"/>
</dbReference>
<dbReference type="GO" id="GO:0005634">
    <property type="term" value="C:nucleus"/>
    <property type="evidence" value="ECO:0007669"/>
    <property type="project" value="TreeGrafter"/>
</dbReference>
<keyword evidence="3" id="KW-0949">S-adenosyl-L-methionine</keyword>
<evidence type="ECO:0000313" key="5">
    <source>
        <dbReference type="EMBL" id="CEK64522.1"/>
    </source>
</evidence>
<dbReference type="PANTHER" id="PTHR14614">
    <property type="entry name" value="HEPATOCELLULAR CARCINOMA-ASSOCIATED ANTIGEN"/>
    <property type="match status" value="1"/>
</dbReference>
<feature type="non-terminal residue" evidence="5">
    <location>
        <position position="134"/>
    </location>
</feature>
<evidence type="ECO:0000256" key="3">
    <source>
        <dbReference type="ARBA" id="ARBA00022691"/>
    </source>
</evidence>
<dbReference type="Pfam" id="PF10294">
    <property type="entry name" value="Methyltransf_16"/>
    <property type="match status" value="1"/>
</dbReference>
<evidence type="ECO:0000256" key="2">
    <source>
        <dbReference type="ARBA" id="ARBA00022679"/>
    </source>
</evidence>
<proteinExistence type="inferred from homology"/>
<dbReference type="SUPFAM" id="SSF53335">
    <property type="entry name" value="S-adenosyl-L-methionine-dependent methyltransferases"/>
    <property type="match status" value="1"/>
</dbReference>
<evidence type="ECO:0008006" key="6">
    <source>
        <dbReference type="Google" id="ProtNLM"/>
    </source>
</evidence>
<keyword evidence="2" id="KW-0808">Transferase</keyword>
<feature type="non-terminal residue" evidence="5">
    <location>
        <position position="1"/>
    </location>
</feature>